<comment type="caution">
    <text evidence="3">The sequence shown here is derived from an EMBL/GenBank/DDBJ whole genome shotgun (WGS) entry which is preliminary data.</text>
</comment>
<gene>
    <name evidence="3" type="ORF">O0535_23405</name>
</gene>
<keyword evidence="1" id="KW-0547">Nucleotide-binding</keyword>
<dbReference type="InterPro" id="IPR056098">
    <property type="entry name" value="Acb2/Tad1_hairpin"/>
</dbReference>
<sequence>MNQQIENTFKYHSPKEGQPEKYTALREKAKQLAYLIEELCPNRREKSLAMTNLEQSIMWANASIARNQEDKKHDSR</sequence>
<evidence type="ECO:0000313" key="4">
    <source>
        <dbReference type="Proteomes" id="UP001067708"/>
    </source>
</evidence>
<name>A0ABT4I484_9BACL</name>
<evidence type="ECO:0000313" key="3">
    <source>
        <dbReference type="EMBL" id="MCZ0833658.1"/>
    </source>
</evidence>
<reference evidence="3" key="1">
    <citation type="submission" date="2022-09" db="EMBL/GenBank/DDBJ databases">
        <title>Genome analysis and characterization of larvicidal activity of Brevibacillus strains.</title>
        <authorList>
            <person name="Patrusheva E.V."/>
            <person name="Izotova A.O."/>
            <person name="Toshchakov S.V."/>
            <person name="Sineoky S.P."/>
        </authorList>
    </citation>
    <scope>NUCLEOTIDE SEQUENCE</scope>
    <source>
        <strain evidence="3">VKPM_B-13244</strain>
    </source>
</reference>
<dbReference type="Proteomes" id="UP001067708">
    <property type="component" value="Unassembled WGS sequence"/>
</dbReference>
<dbReference type="RefSeq" id="WP_258418471.1">
    <property type="nucleotide sequence ID" value="NZ_JAPTNG010000027.1"/>
</dbReference>
<accession>A0ABT4I484</accession>
<feature type="domain" description="Acb2/Tad1 hairpin" evidence="2">
    <location>
        <begin position="1"/>
        <end position="65"/>
    </location>
</feature>
<dbReference type="EMBL" id="JAPTNG010000027">
    <property type="protein sequence ID" value="MCZ0833658.1"/>
    <property type="molecule type" value="Genomic_DNA"/>
</dbReference>
<evidence type="ECO:0000259" key="2">
    <source>
        <dbReference type="Pfam" id="PF24729"/>
    </source>
</evidence>
<protein>
    <recommendedName>
        <fullName evidence="2">Acb2/Tad1 hairpin domain-containing protein</fullName>
    </recommendedName>
</protein>
<evidence type="ECO:0000256" key="1">
    <source>
        <dbReference type="ARBA" id="ARBA00022741"/>
    </source>
</evidence>
<keyword evidence="4" id="KW-1185">Reference proteome</keyword>
<organism evidence="3 4">
    <name type="scientific">Brevibacillus halotolerans</name>
    <dbReference type="NCBI Taxonomy" id="1507437"/>
    <lineage>
        <taxon>Bacteria</taxon>
        <taxon>Bacillati</taxon>
        <taxon>Bacillota</taxon>
        <taxon>Bacilli</taxon>
        <taxon>Bacillales</taxon>
        <taxon>Paenibacillaceae</taxon>
        <taxon>Brevibacillus</taxon>
    </lineage>
</organism>
<dbReference type="Pfam" id="PF24729">
    <property type="entry name" value="Acb2_Tad1_hairpin"/>
    <property type="match status" value="1"/>
</dbReference>
<proteinExistence type="predicted"/>